<keyword evidence="3" id="KW-1185">Reference proteome</keyword>
<protein>
    <recommendedName>
        <fullName evidence="4">Zinc-ribbon 15 domain-containing protein</fullName>
    </recommendedName>
</protein>
<organism evidence="2 3">
    <name type="scientific">Orbus sasakiae</name>
    <dbReference type="NCBI Taxonomy" id="1078475"/>
    <lineage>
        <taxon>Bacteria</taxon>
        <taxon>Pseudomonadati</taxon>
        <taxon>Pseudomonadota</taxon>
        <taxon>Gammaproteobacteria</taxon>
        <taxon>Orbales</taxon>
        <taxon>Orbaceae</taxon>
        <taxon>Orbus</taxon>
    </lineage>
</organism>
<feature type="transmembrane region" description="Helical" evidence="1">
    <location>
        <begin position="87"/>
        <end position="105"/>
    </location>
</feature>
<accession>A0ABP9N9T8</accession>
<name>A0ABP9N9T8_9GAMM</name>
<gene>
    <name evidence="2" type="ORF">GCM10023211_15380</name>
</gene>
<evidence type="ECO:0000256" key="1">
    <source>
        <dbReference type="SAM" id="Phobius"/>
    </source>
</evidence>
<evidence type="ECO:0008006" key="4">
    <source>
        <dbReference type="Google" id="ProtNLM"/>
    </source>
</evidence>
<evidence type="ECO:0000313" key="2">
    <source>
        <dbReference type="EMBL" id="GAA5110693.1"/>
    </source>
</evidence>
<keyword evidence="1" id="KW-0472">Membrane</keyword>
<keyword evidence="1" id="KW-0812">Transmembrane</keyword>
<evidence type="ECO:0000313" key="3">
    <source>
        <dbReference type="Proteomes" id="UP001500171"/>
    </source>
</evidence>
<proteinExistence type="predicted"/>
<reference evidence="3" key="1">
    <citation type="journal article" date="2019" name="Int. J. Syst. Evol. Microbiol.">
        <title>The Global Catalogue of Microorganisms (GCM) 10K type strain sequencing project: providing services to taxonomists for standard genome sequencing and annotation.</title>
        <authorList>
            <consortium name="The Broad Institute Genomics Platform"/>
            <consortium name="The Broad Institute Genome Sequencing Center for Infectious Disease"/>
            <person name="Wu L."/>
            <person name="Ma J."/>
        </authorList>
    </citation>
    <scope>NUCLEOTIDE SEQUENCE [LARGE SCALE GENOMIC DNA]</scope>
    <source>
        <strain evidence="3">JCM 18050</strain>
    </source>
</reference>
<dbReference type="RefSeq" id="WP_345490572.1">
    <property type="nucleotide sequence ID" value="NZ_BAABHY010000001.1"/>
</dbReference>
<sequence>MFFIWGRGGNRVTAGEATHQTCSTCNDVTQFNTVIDYRFFHLWYLFSFLTSRQYAVVCERCGHGAYITKSEFKQTHHKEKIPIIRKWGWLISCLLMVFLVSYAIYSSKQEAALVNQYMTQPQVNDIYFADLAKIDSSGYNSEIHAYGTMKLVGFEDEYYLFAIANVAYDKKKGIPKTLSTIEYVENDDEIVALTEPEIIELKNSNIIYDIRR</sequence>
<keyword evidence="1" id="KW-1133">Transmembrane helix</keyword>
<dbReference type="Proteomes" id="UP001500171">
    <property type="component" value="Unassembled WGS sequence"/>
</dbReference>
<dbReference type="EMBL" id="BAABHY010000001">
    <property type="protein sequence ID" value="GAA5110693.1"/>
    <property type="molecule type" value="Genomic_DNA"/>
</dbReference>
<comment type="caution">
    <text evidence="2">The sequence shown here is derived from an EMBL/GenBank/DDBJ whole genome shotgun (WGS) entry which is preliminary data.</text>
</comment>